<reference evidence="3 4" key="1">
    <citation type="journal article" date="2018" name="Elife">
        <title>Functional genomics of lipid metabolism in the oleaginous yeast Rhodosporidium toruloides.</title>
        <authorList>
            <person name="Coradetti S.T."/>
            <person name="Pinel D."/>
            <person name="Geiselman G."/>
            <person name="Ito M."/>
            <person name="Mondo S."/>
            <person name="Reilly M.C."/>
            <person name="Cheng Y.F."/>
            <person name="Bauer S."/>
            <person name="Grigoriev I."/>
            <person name="Gladden J.M."/>
            <person name="Simmons B.A."/>
            <person name="Brem R."/>
            <person name="Arkin A.P."/>
            <person name="Skerker J.M."/>
        </authorList>
    </citation>
    <scope>NUCLEOTIDE SEQUENCE [LARGE SCALE GENOMIC DNA]</scope>
    <source>
        <strain evidence="3 4">NBRC 0880</strain>
    </source>
</reference>
<organism evidence="3 4">
    <name type="scientific">Rhodotorula toruloides</name>
    <name type="common">Yeast</name>
    <name type="synonym">Rhodosporidium toruloides</name>
    <dbReference type="NCBI Taxonomy" id="5286"/>
    <lineage>
        <taxon>Eukaryota</taxon>
        <taxon>Fungi</taxon>
        <taxon>Dikarya</taxon>
        <taxon>Basidiomycota</taxon>
        <taxon>Pucciniomycotina</taxon>
        <taxon>Microbotryomycetes</taxon>
        <taxon>Sporidiobolales</taxon>
        <taxon>Sporidiobolaceae</taxon>
        <taxon>Rhodotorula</taxon>
    </lineage>
</organism>
<feature type="compositionally biased region" description="Basic and acidic residues" evidence="1">
    <location>
        <begin position="162"/>
        <end position="180"/>
    </location>
</feature>
<dbReference type="AlphaFoldDB" id="A0A2S9ZX11"/>
<sequence>MAIAPITGMLRKHLLTNLSIGIGGGVVAGYAFWSVADAELTYTFLSPPSVADLPLRRTGTASTSPTSATATRGTSHTRRTRRRRSRSRRVSRTANGKFGRLAMDERPFRDLSSFGRLDCRDEDGATSSTWYCSSVDQAGQRRRSLFLRCAFCHSSRLQPRHCRSDRTSDTKDCTERRRSR</sequence>
<keyword evidence="2" id="KW-0472">Membrane</keyword>
<evidence type="ECO:0000256" key="1">
    <source>
        <dbReference type="SAM" id="MobiDB-lite"/>
    </source>
</evidence>
<accession>A0A2S9ZX11</accession>
<feature type="compositionally biased region" description="Basic residues" evidence="1">
    <location>
        <begin position="75"/>
        <end position="91"/>
    </location>
</feature>
<gene>
    <name evidence="3" type="ORF">AAT19DRAFT_11528</name>
</gene>
<feature type="region of interest" description="Disordered" evidence="1">
    <location>
        <begin position="160"/>
        <end position="180"/>
    </location>
</feature>
<dbReference type="EMBL" id="LCTV02000016">
    <property type="protein sequence ID" value="PRQ70296.1"/>
    <property type="molecule type" value="Genomic_DNA"/>
</dbReference>
<dbReference type="Proteomes" id="UP000239560">
    <property type="component" value="Unassembled WGS sequence"/>
</dbReference>
<feature type="compositionally biased region" description="Low complexity" evidence="1">
    <location>
        <begin position="56"/>
        <end position="74"/>
    </location>
</feature>
<evidence type="ECO:0000256" key="2">
    <source>
        <dbReference type="SAM" id="Phobius"/>
    </source>
</evidence>
<comment type="caution">
    <text evidence="3">The sequence shown here is derived from an EMBL/GenBank/DDBJ whole genome shotgun (WGS) entry which is preliminary data.</text>
</comment>
<evidence type="ECO:0000313" key="3">
    <source>
        <dbReference type="EMBL" id="PRQ70296.1"/>
    </source>
</evidence>
<proteinExistence type="predicted"/>
<protein>
    <submittedName>
        <fullName evidence="3">Uncharacterized protein</fullName>
    </submittedName>
</protein>
<keyword evidence="2" id="KW-1133">Transmembrane helix</keyword>
<name>A0A2S9ZX11_RHOTO</name>
<feature type="transmembrane region" description="Helical" evidence="2">
    <location>
        <begin position="14"/>
        <end position="33"/>
    </location>
</feature>
<keyword evidence="2" id="KW-0812">Transmembrane</keyword>
<evidence type="ECO:0000313" key="4">
    <source>
        <dbReference type="Proteomes" id="UP000239560"/>
    </source>
</evidence>
<feature type="region of interest" description="Disordered" evidence="1">
    <location>
        <begin position="55"/>
        <end position="98"/>
    </location>
</feature>